<dbReference type="GO" id="GO:0005737">
    <property type="term" value="C:cytoplasm"/>
    <property type="evidence" value="ECO:0007669"/>
    <property type="project" value="UniProtKB-SubCell"/>
</dbReference>
<feature type="region of interest" description="Disordered" evidence="5">
    <location>
        <begin position="369"/>
        <end position="402"/>
    </location>
</feature>
<evidence type="ECO:0000256" key="5">
    <source>
        <dbReference type="SAM" id="MobiDB-lite"/>
    </source>
</evidence>
<comment type="caution">
    <text evidence="7">The sequence shown here is derived from an EMBL/GenBank/DDBJ whole genome shotgun (WGS) entry which is preliminary data.</text>
</comment>
<keyword evidence="8" id="KW-1185">Reference proteome</keyword>
<dbReference type="EC" id="3.4.22.-" evidence="4"/>
<dbReference type="EMBL" id="JAGKHQ010000006">
    <property type="protein sequence ID" value="KAG7513335.1"/>
    <property type="molecule type" value="Genomic_DNA"/>
</dbReference>
<protein>
    <recommendedName>
        <fullName evidence="4">Cysteine protease</fullName>
        <ecNumber evidence="4">3.4.22.-</ecNumber>
    </recommendedName>
</protein>
<keyword evidence="1 4" id="KW-0645">Protease</keyword>
<dbReference type="GO" id="GO:0000045">
    <property type="term" value="P:autophagosome assembly"/>
    <property type="evidence" value="ECO:0007669"/>
    <property type="project" value="TreeGrafter"/>
</dbReference>
<feature type="domain" description="Peptidase C54 catalytic" evidence="6">
    <location>
        <begin position="167"/>
        <end position="517"/>
    </location>
</feature>
<keyword evidence="4" id="KW-0813">Transport</keyword>
<evidence type="ECO:0000313" key="8">
    <source>
        <dbReference type="Proteomes" id="UP000693946"/>
    </source>
</evidence>
<evidence type="ECO:0000256" key="1">
    <source>
        <dbReference type="ARBA" id="ARBA00022670"/>
    </source>
</evidence>
<keyword evidence="4" id="KW-0963">Cytoplasm</keyword>
<dbReference type="GO" id="GO:0019786">
    <property type="term" value="F:protein-phosphatidylethanolamide deconjugating activity"/>
    <property type="evidence" value="ECO:0007669"/>
    <property type="project" value="InterPro"/>
</dbReference>
<dbReference type="Pfam" id="PF03416">
    <property type="entry name" value="Peptidase_C54"/>
    <property type="match status" value="1"/>
</dbReference>
<dbReference type="GO" id="GO:0016485">
    <property type="term" value="P:protein processing"/>
    <property type="evidence" value="ECO:0007669"/>
    <property type="project" value="TreeGrafter"/>
</dbReference>
<dbReference type="InterPro" id="IPR046792">
    <property type="entry name" value="Peptidase_C54_cat"/>
</dbReference>
<keyword evidence="4" id="KW-0653">Protein transport</keyword>
<feature type="region of interest" description="Disordered" evidence="5">
    <location>
        <begin position="258"/>
        <end position="280"/>
    </location>
</feature>
<reference evidence="7 8" key="1">
    <citation type="journal article" date="2021" name="Sci. Rep.">
        <title>Chromosome anchoring in Senegalese sole (Solea senegalensis) reveals sex-associated markers and genome rearrangements in flatfish.</title>
        <authorList>
            <person name="Guerrero-Cozar I."/>
            <person name="Gomez-Garrido J."/>
            <person name="Berbel C."/>
            <person name="Martinez-Blanch J.F."/>
            <person name="Alioto T."/>
            <person name="Claros M.G."/>
            <person name="Gagnaire P.A."/>
            <person name="Manchado M."/>
        </authorList>
    </citation>
    <scope>NUCLEOTIDE SEQUENCE [LARGE SCALE GENOMIC DNA]</scope>
    <source>
        <strain evidence="7">Sse05_10M</strain>
    </source>
</reference>
<feature type="compositionally biased region" description="Pro residues" evidence="5">
    <location>
        <begin position="383"/>
        <end position="392"/>
    </location>
</feature>
<dbReference type="PANTHER" id="PTHR22624">
    <property type="entry name" value="CYSTEINE PROTEASE ATG4"/>
    <property type="match status" value="1"/>
</dbReference>
<dbReference type="GO" id="GO:0004197">
    <property type="term" value="F:cysteine-type endopeptidase activity"/>
    <property type="evidence" value="ECO:0007669"/>
    <property type="project" value="TreeGrafter"/>
</dbReference>
<evidence type="ECO:0000256" key="2">
    <source>
        <dbReference type="ARBA" id="ARBA00022801"/>
    </source>
</evidence>
<keyword evidence="4" id="KW-0072">Autophagy</keyword>
<evidence type="ECO:0000256" key="4">
    <source>
        <dbReference type="RuleBase" id="RU363115"/>
    </source>
</evidence>
<dbReference type="GO" id="GO:0000423">
    <property type="term" value="P:mitophagy"/>
    <property type="evidence" value="ECO:0007669"/>
    <property type="project" value="TreeGrafter"/>
</dbReference>
<keyword evidence="3" id="KW-0788">Thiol protease</keyword>
<organism evidence="7 8">
    <name type="scientific">Solea senegalensis</name>
    <name type="common">Senegalese sole</name>
    <dbReference type="NCBI Taxonomy" id="28829"/>
    <lineage>
        <taxon>Eukaryota</taxon>
        <taxon>Metazoa</taxon>
        <taxon>Chordata</taxon>
        <taxon>Craniata</taxon>
        <taxon>Vertebrata</taxon>
        <taxon>Euteleostomi</taxon>
        <taxon>Actinopterygii</taxon>
        <taxon>Neopterygii</taxon>
        <taxon>Teleostei</taxon>
        <taxon>Neoteleostei</taxon>
        <taxon>Acanthomorphata</taxon>
        <taxon>Carangaria</taxon>
        <taxon>Pleuronectiformes</taxon>
        <taxon>Pleuronectoidei</taxon>
        <taxon>Soleidae</taxon>
        <taxon>Solea</taxon>
    </lineage>
</organism>
<evidence type="ECO:0000313" key="7">
    <source>
        <dbReference type="EMBL" id="KAG7513335.1"/>
    </source>
</evidence>
<evidence type="ECO:0000256" key="3">
    <source>
        <dbReference type="ARBA" id="ARBA00022807"/>
    </source>
</evidence>
<evidence type="ECO:0000259" key="6">
    <source>
        <dbReference type="Pfam" id="PF03416"/>
    </source>
</evidence>
<comment type="subcellular location">
    <subcellularLocation>
        <location evidence="4">Cytoplasm</location>
    </subcellularLocation>
</comment>
<proteinExistence type="inferred from homology"/>
<dbReference type="GO" id="GO:0015031">
    <property type="term" value="P:protein transport"/>
    <property type="evidence" value="ECO:0007669"/>
    <property type="project" value="UniProtKB-KW"/>
</dbReference>
<name>A0AAV6S8Q8_SOLSE</name>
<dbReference type="AlphaFoldDB" id="A0AAV6S8Q8"/>
<accession>A0AAV6S8Q8</accession>
<gene>
    <name evidence="7" type="ORF">JOB18_004749</name>
</gene>
<keyword evidence="2 4" id="KW-0378">Hydrolase</keyword>
<dbReference type="Proteomes" id="UP000693946">
    <property type="component" value="Linkage Group LG14"/>
</dbReference>
<dbReference type="InterPro" id="IPR005078">
    <property type="entry name" value="Peptidase_C54"/>
</dbReference>
<dbReference type="GO" id="GO:0035973">
    <property type="term" value="P:aggrephagy"/>
    <property type="evidence" value="ECO:0007669"/>
    <property type="project" value="TreeGrafter"/>
</dbReference>
<sequence length="576" mass="64471">MGLNDLSPARSGYSEFNNRASRDCKHRTVFPRSTQPRAIHSNCLNIYVYAQCSARTFVRSHGAAVRGKQPSQGAQSVRVLCGNGSHPFLVQMENKGNDEVEKLKTKFLSAWHNVKYSWALKPKTLFSRNSPVFLLGKCYHFKAEDDDGLTDACYEDSDDDFVAGNVEAFRRDFASRMWLTYREDFPPLPGSTLTSDCGWGCMLRAGQMMLAQALILHFLGRDWTWPEALNLQPLDTETWTTTAAKRLVASLEASLHVSHRPSDQGLPPMPQAQALGSAEEADPHLKEMYHRLLVSWFVDSPLAHFGLHRLLRLGLTMGKQAGDWYGPAVVAHILKKAVEEAMDPGLAGITAYVSQDCTVYSADVIDSHRTQTARQDTAERSDAPPPPTPPQNNQPTSASTQPDSRAVIILIPVRLGGEKTNPEYFDFVKSILSLEYCIGVIGGKPKQACYFVGFQDDSLIYMDPHYCQSFVDVSTSDFPLQSYHCPSPKKMPFNKMDPSCTIGFYSRSVQDYERISQELSKVLQPSAKEKYPAFTFVQGHGRDYDLSASLTPEKREWPFIRDPRRTVTTAGDFVLL</sequence>
<dbReference type="PANTHER" id="PTHR22624:SF38">
    <property type="entry name" value="CYSTEINE PROTEASE ATG4C"/>
    <property type="match status" value="1"/>
</dbReference>
<comment type="similarity">
    <text evidence="4">Belongs to the peptidase C54 family.</text>
</comment>
<dbReference type="GO" id="GO:0034727">
    <property type="term" value="P:piecemeal microautophagy of the nucleus"/>
    <property type="evidence" value="ECO:0007669"/>
    <property type="project" value="TreeGrafter"/>
</dbReference>
<comment type="function">
    <text evidence="4">Cysteine protease that plays a key role in autophagy by mediating both proteolytic activation and delipidation of ATG8 family proteins.</text>
</comment>